<proteinExistence type="predicted"/>
<dbReference type="AlphaFoldDB" id="A0A8B6F7L7"/>
<evidence type="ECO:0000256" key="1">
    <source>
        <dbReference type="SAM" id="MobiDB-lite"/>
    </source>
</evidence>
<dbReference type="EMBL" id="UYJE01006202">
    <property type="protein sequence ID" value="VDI43924.1"/>
    <property type="molecule type" value="Genomic_DNA"/>
</dbReference>
<comment type="caution">
    <text evidence="2">The sequence shown here is derived from an EMBL/GenBank/DDBJ whole genome shotgun (WGS) entry which is preliminary data.</text>
</comment>
<dbReference type="OrthoDB" id="410478at2759"/>
<keyword evidence="3" id="KW-1185">Reference proteome</keyword>
<evidence type="ECO:0000313" key="3">
    <source>
        <dbReference type="Proteomes" id="UP000596742"/>
    </source>
</evidence>
<dbReference type="Proteomes" id="UP000596742">
    <property type="component" value="Unassembled WGS sequence"/>
</dbReference>
<reference evidence="2" key="1">
    <citation type="submission" date="2018-11" db="EMBL/GenBank/DDBJ databases">
        <authorList>
            <person name="Alioto T."/>
            <person name="Alioto T."/>
        </authorList>
    </citation>
    <scope>NUCLEOTIDE SEQUENCE</scope>
</reference>
<dbReference type="PANTHER" id="PTHR33153">
    <property type="entry name" value="MYND-TYPE DOMAIN-CONTAINING PROTEIN"/>
    <property type="match status" value="1"/>
</dbReference>
<evidence type="ECO:0000313" key="2">
    <source>
        <dbReference type="EMBL" id="VDI43924.1"/>
    </source>
</evidence>
<organism evidence="2 3">
    <name type="scientific">Mytilus galloprovincialis</name>
    <name type="common">Mediterranean mussel</name>
    <dbReference type="NCBI Taxonomy" id="29158"/>
    <lineage>
        <taxon>Eukaryota</taxon>
        <taxon>Metazoa</taxon>
        <taxon>Spiralia</taxon>
        <taxon>Lophotrochozoa</taxon>
        <taxon>Mollusca</taxon>
        <taxon>Bivalvia</taxon>
        <taxon>Autobranchia</taxon>
        <taxon>Pteriomorphia</taxon>
        <taxon>Mytilida</taxon>
        <taxon>Mytiloidea</taxon>
        <taxon>Mytilidae</taxon>
        <taxon>Mytilinae</taxon>
        <taxon>Mytilus</taxon>
    </lineage>
</organism>
<dbReference type="PANTHER" id="PTHR33153:SF3">
    <property type="entry name" value="TRAFFICKING PROTEIN PARTICLE COMPLEX SUBUNIT 11 DOMAIN-CONTAINING PROTEIN"/>
    <property type="match status" value="1"/>
</dbReference>
<feature type="region of interest" description="Disordered" evidence="1">
    <location>
        <begin position="80"/>
        <end position="101"/>
    </location>
</feature>
<protein>
    <submittedName>
        <fullName evidence="2">Uncharacterized protein</fullName>
    </submittedName>
</protein>
<name>A0A8B6F7L7_MYTGA</name>
<accession>A0A8B6F7L7</accession>
<gene>
    <name evidence="2" type="ORF">MGAL_10B081685</name>
</gene>
<sequence>MPDCNTLLLPYRTRQCMIYIRYKEDMKERSEEFLMPSAFYGMWKKYLPNLKVKKTNSFSKCTVCTSLERQIETTHDPVMREKLRAERREHNSRQMYPKRLE</sequence>